<accession>A0A520MJ69</accession>
<comment type="caution">
    <text evidence="1">The sequence shown here is derived from an EMBL/GenBank/DDBJ whole genome shotgun (WGS) entry which is preliminary data.</text>
</comment>
<name>A0A520MJ69_9GAMM</name>
<dbReference type="InterPro" id="IPR045335">
    <property type="entry name" value="FtsQ_C_sf"/>
</dbReference>
<sequence>MLRFNIIQINIILIIFCSNAWTKNFDIDIIFESGFVFESQNIFISNIKNTKSKQDIEDLIKSQDWIARYSLKFTPFSNKATLNILNRTPQFILNNEFYVDDKLKLFKFDNTLSNLIIVTGPIGDMAMVFKLIESIENSNMANPLMIKKINFNFTSGWIIKTDRHVIKLGNDLDDNKFKSLKDTLNYLYDKRKIPSMIDLRYKDGVALNYGE</sequence>
<dbReference type="AlphaFoldDB" id="A0A520MJ69"/>
<gene>
    <name evidence="1" type="ORF">EVA96_01950</name>
</gene>
<evidence type="ECO:0000313" key="2">
    <source>
        <dbReference type="Proteomes" id="UP000315782"/>
    </source>
</evidence>
<organism evidence="1 2">
    <name type="scientific">SAR86 cluster bacterium</name>
    <dbReference type="NCBI Taxonomy" id="2030880"/>
    <lineage>
        <taxon>Bacteria</taxon>
        <taxon>Pseudomonadati</taxon>
        <taxon>Pseudomonadota</taxon>
        <taxon>Gammaproteobacteria</taxon>
        <taxon>SAR86 cluster</taxon>
    </lineage>
</organism>
<dbReference type="EMBL" id="SHBI01000008">
    <property type="protein sequence ID" value="RZO21274.1"/>
    <property type="molecule type" value="Genomic_DNA"/>
</dbReference>
<keyword evidence="1" id="KW-0132">Cell division</keyword>
<protein>
    <submittedName>
        <fullName evidence="1">Cell division protein FtsQ</fullName>
    </submittedName>
</protein>
<dbReference type="GO" id="GO:0051301">
    <property type="term" value="P:cell division"/>
    <property type="evidence" value="ECO:0007669"/>
    <property type="project" value="UniProtKB-KW"/>
</dbReference>
<dbReference type="Proteomes" id="UP000315782">
    <property type="component" value="Unassembled WGS sequence"/>
</dbReference>
<reference evidence="1 2" key="1">
    <citation type="submission" date="2019-02" db="EMBL/GenBank/DDBJ databases">
        <title>Prokaryotic population dynamics and viral predation in marine succession experiment using metagenomics: the confinement effect.</title>
        <authorList>
            <person name="Haro-Moreno J.M."/>
            <person name="Rodriguez-Valera F."/>
            <person name="Lopez-Perez M."/>
        </authorList>
    </citation>
    <scope>NUCLEOTIDE SEQUENCE [LARGE SCALE GENOMIC DNA]</scope>
    <source>
        <strain evidence="1">MED-G163</strain>
    </source>
</reference>
<dbReference type="Gene3D" id="3.40.50.11690">
    <property type="entry name" value="Cell division protein FtsQ/DivIB"/>
    <property type="match status" value="1"/>
</dbReference>
<keyword evidence="1" id="KW-0131">Cell cycle</keyword>
<proteinExistence type="predicted"/>
<evidence type="ECO:0000313" key="1">
    <source>
        <dbReference type="EMBL" id="RZO21274.1"/>
    </source>
</evidence>